<evidence type="ECO:0000313" key="3">
    <source>
        <dbReference type="EMBL" id="ALG07700.1"/>
    </source>
</evidence>
<dbReference type="EMBL" id="CP012752">
    <property type="protein sequence ID" value="ALG07644.1"/>
    <property type="molecule type" value="Genomic_DNA"/>
</dbReference>
<accession>A0A0N9HRW7</accession>
<dbReference type="AlphaFoldDB" id="A0A0N9HRW7"/>
<dbReference type="KEGG" id="kphy:AOZ06_12655"/>
<organism evidence="2 4">
    <name type="scientific">Kibdelosporangium phytohabitans</name>
    <dbReference type="NCBI Taxonomy" id="860235"/>
    <lineage>
        <taxon>Bacteria</taxon>
        <taxon>Bacillati</taxon>
        <taxon>Actinomycetota</taxon>
        <taxon>Actinomycetes</taxon>
        <taxon>Pseudonocardiales</taxon>
        <taxon>Pseudonocardiaceae</taxon>
        <taxon>Kibdelosporangium</taxon>
    </lineage>
</organism>
<dbReference type="KEGG" id="kphy:AOZ06_12975"/>
<evidence type="ECO:0000313" key="2">
    <source>
        <dbReference type="EMBL" id="ALG07644.1"/>
    </source>
</evidence>
<evidence type="ECO:0000313" key="4">
    <source>
        <dbReference type="Proteomes" id="UP000063699"/>
    </source>
</evidence>
<protein>
    <submittedName>
        <fullName evidence="2">Uncharacterized protein</fullName>
    </submittedName>
</protein>
<dbReference type="EMBL" id="CP012752">
    <property type="protein sequence ID" value="ALG07700.1"/>
    <property type="molecule type" value="Genomic_DNA"/>
</dbReference>
<dbReference type="STRING" id="860235.AOZ06_12655"/>
<feature type="region of interest" description="Disordered" evidence="1">
    <location>
        <begin position="1"/>
        <end position="34"/>
    </location>
</feature>
<dbReference type="Proteomes" id="UP000063699">
    <property type="component" value="Chromosome"/>
</dbReference>
<dbReference type="RefSeq" id="WP_054289610.1">
    <property type="nucleotide sequence ID" value="NZ_CP012752.1"/>
</dbReference>
<keyword evidence="4" id="KW-1185">Reference proteome</keyword>
<name>A0A0N9HRW7_9PSEU</name>
<evidence type="ECO:0000256" key="1">
    <source>
        <dbReference type="SAM" id="MobiDB-lite"/>
    </source>
</evidence>
<proteinExistence type="predicted"/>
<gene>
    <name evidence="2" type="ORF">AOZ06_12655</name>
    <name evidence="3" type="ORF">AOZ06_12975</name>
</gene>
<feature type="compositionally biased region" description="Basic and acidic residues" evidence="1">
    <location>
        <begin position="7"/>
        <end position="22"/>
    </location>
</feature>
<sequence length="101" mass="11708">MTITEEPEVRDVHGDPETTHEYQEDDWDQEWPPESTTVGWDLSWGCRANFTRATDGDYTVTVNTFGADQRNGITNRRFDREQLVDFARQLLALADEENTRA</sequence>
<reference evidence="2 4" key="1">
    <citation type="submission" date="2015-07" db="EMBL/GenBank/DDBJ databases">
        <title>Genome sequencing of Kibdelosporangium phytohabitans.</title>
        <authorList>
            <person name="Qin S."/>
            <person name="Xing K."/>
        </authorList>
    </citation>
    <scope>NUCLEOTIDE SEQUENCE [LARGE SCALE GENOMIC DNA]</scope>
    <source>
        <strain evidence="2 4">KLBMP1111</strain>
    </source>
</reference>